<sequence>MSARTGRSSSIRPSPMVRNSQQVDDGILQPDQPESNADGGEEVPQKPSRGPVAVGRSLEISVTPEMCMEQLVDKLKLLDYEKDFCRRKKPYRKPLSRLYFALPLPSGSQSEQFFYFTGLASWLIGLAGGDLPAPKMEDDPNMSCNSIIAAARKLGFASPGFTPIKLTAGNGKEVCGVLDALADYVLEKRNFTFKLPKYQADTYPEEAADTGDAEDDQGGELEEDFAMPNYEDAQEEEAYMEAGLAPPPGGGGNKGGAGKAEANAGVAAGTLVDKQMLTSNVDPTAWRLELEKVAPRLRILLTADTKDWRTNLEEVHNNSKSISTAWPESRGVLEKLRSDLNGSLEKLTTREKYLNEQFERQMQQYRAQRVALQNIQVSYNQHTEAISDRNNELHRISEQLSEMKQQMEERGTNISDATPVVRIKGAIKKLADELHEMEVRIGVVSNTLLQLSLKNRRLLQNQAVMSDEDDI</sequence>
<dbReference type="EMBL" id="BEGY01000010">
    <property type="protein sequence ID" value="GAX75055.1"/>
    <property type="molecule type" value="Genomic_DNA"/>
</dbReference>
<dbReference type="OrthoDB" id="423881at2759"/>
<dbReference type="GO" id="GO:0005794">
    <property type="term" value="C:Golgi apparatus"/>
    <property type="evidence" value="ECO:0007669"/>
    <property type="project" value="TreeGrafter"/>
</dbReference>
<organism evidence="7 8">
    <name type="scientific">Chlamydomonas eustigma</name>
    <dbReference type="NCBI Taxonomy" id="1157962"/>
    <lineage>
        <taxon>Eukaryota</taxon>
        <taxon>Viridiplantae</taxon>
        <taxon>Chlorophyta</taxon>
        <taxon>core chlorophytes</taxon>
        <taxon>Chlorophyceae</taxon>
        <taxon>CS clade</taxon>
        <taxon>Chlamydomonadales</taxon>
        <taxon>Chlamydomonadaceae</taxon>
        <taxon>Chlamydomonas</taxon>
    </lineage>
</organism>
<comment type="caution">
    <text evidence="7">The sequence shown here is derived from an EMBL/GenBank/DDBJ whole genome shotgun (WGS) entry which is preliminary data.</text>
</comment>
<dbReference type="PANTHER" id="PTHR16011">
    <property type="entry name" value="IFT57/HIPPI"/>
    <property type="match status" value="1"/>
</dbReference>
<keyword evidence="4" id="KW-0966">Cell projection</keyword>
<dbReference type="GO" id="GO:1905515">
    <property type="term" value="P:non-motile cilium assembly"/>
    <property type="evidence" value="ECO:0007669"/>
    <property type="project" value="TreeGrafter"/>
</dbReference>
<evidence type="ECO:0000313" key="7">
    <source>
        <dbReference type="EMBL" id="GAX75055.1"/>
    </source>
</evidence>
<evidence type="ECO:0000256" key="5">
    <source>
        <dbReference type="SAM" id="Coils"/>
    </source>
</evidence>
<accession>A0A250WW84</accession>
<evidence type="ECO:0000256" key="1">
    <source>
        <dbReference type="ARBA" id="ARBA00004138"/>
    </source>
</evidence>
<evidence type="ECO:0000256" key="4">
    <source>
        <dbReference type="ARBA" id="ARBA00023273"/>
    </source>
</evidence>
<dbReference type="GO" id="GO:0030992">
    <property type="term" value="C:intraciliary transport particle B"/>
    <property type="evidence" value="ECO:0007669"/>
    <property type="project" value="TreeGrafter"/>
</dbReference>
<reference evidence="7 8" key="1">
    <citation type="submission" date="2017-08" db="EMBL/GenBank/DDBJ databases">
        <title>Acidophilic green algal genome provides insights into adaptation to an acidic environment.</title>
        <authorList>
            <person name="Hirooka S."/>
            <person name="Hirose Y."/>
            <person name="Kanesaki Y."/>
            <person name="Higuchi S."/>
            <person name="Fujiwara T."/>
            <person name="Onuma R."/>
            <person name="Era A."/>
            <person name="Ohbayashi R."/>
            <person name="Uzuka A."/>
            <person name="Nozaki H."/>
            <person name="Yoshikawa H."/>
            <person name="Miyagishima S.Y."/>
        </authorList>
    </citation>
    <scope>NUCLEOTIDE SEQUENCE [LARGE SCALE GENOMIC DNA]</scope>
    <source>
        <strain evidence="7 8">NIES-2499</strain>
    </source>
</reference>
<dbReference type="Pfam" id="PF10498">
    <property type="entry name" value="IFT57"/>
    <property type="match status" value="1"/>
</dbReference>
<evidence type="ECO:0000256" key="2">
    <source>
        <dbReference type="ARBA" id="ARBA00009415"/>
    </source>
</evidence>
<comment type="subcellular location">
    <subcellularLocation>
        <location evidence="1">Cell projection</location>
        <location evidence="1">Cilium</location>
    </subcellularLocation>
</comment>
<keyword evidence="8" id="KW-1185">Reference proteome</keyword>
<dbReference type="AlphaFoldDB" id="A0A250WW84"/>
<feature type="region of interest" description="Disordered" evidence="6">
    <location>
        <begin position="1"/>
        <end position="53"/>
    </location>
</feature>
<evidence type="ECO:0000256" key="3">
    <source>
        <dbReference type="ARBA" id="ARBA00023069"/>
    </source>
</evidence>
<proteinExistence type="inferred from homology"/>
<evidence type="ECO:0000313" key="8">
    <source>
        <dbReference type="Proteomes" id="UP000232323"/>
    </source>
</evidence>
<dbReference type="GO" id="GO:0042073">
    <property type="term" value="P:intraciliary transport"/>
    <property type="evidence" value="ECO:0007669"/>
    <property type="project" value="TreeGrafter"/>
</dbReference>
<dbReference type="PANTHER" id="PTHR16011:SF0">
    <property type="entry name" value="INTRAFLAGELLAR TRANSPORT PROTEIN 57 HOMOLOG"/>
    <property type="match status" value="1"/>
</dbReference>
<protein>
    <recommendedName>
        <fullName evidence="9">Intraflagellar transport protein 57</fullName>
    </recommendedName>
</protein>
<dbReference type="GO" id="GO:0005815">
    <property type="term" value="C:microtubule organizing center"/>
    <property type="evidence" value="ECO:0007669"/>
    <property type="project" value="TreeGrafter"/>
</dbReference>
<dbReference type="Proteomes" id="UP000232323">
    <property type="component" value="Unassembled WGS sequence"/>
</dbReference>
<feature type="coiled-coil region" evidence="5">
    <location>
        <begin position="355"/>
        <end position="410"/>
    </location>
</feature>
<dbReference type="STRING" id="1157962.A0A250WW84"/>
<dbReference type="InterPro" id="IPR019530">
    <property type="entry name" value="Intra-flagellar_transport_57"/>
</dbReference>
<keyword evidence="3" id="KW-0969">Cilium</keyword>
<comment type="similarity">
    <text evidence="2">Belongs to the IFT57 family.</text>
</comment>
<evidence type="ECO:0008006" key="9">
    <source>
        <dbReference type="Google" id="ProtNLM"/>
    </source>
</evidence>
<dbReference type="GO" id="GO:0005929">
    <property type="term" value="C:cilium"/>
    <property type="evidence" value="ECO:0007669"/>
    <property type="project" value="UniProtKB-SubCell"/>
</dbReference>
<gene>
    <name evidence="7" type="ORF">CEUSTIGMA_g2499.t1</name>
</gene>
<evidence type="ECO:0000256" key="6">
    <source>
        <dbReference type="SAM" id="MobiDB-lite"/>
    </source>
</evidence>
<name>A0A250WW84_9CHLO</name>
<keyword evidence="5" id="KW-0175">Coiled coil</keyword>
<feature type="compositionally biased region" description="Polar residues" evidence="6">
    <location>
        <begin position="1"/>
        <end position="23"/>
    </location>
</feature>